<evidence type="ECO:0000313" key="2">
    <source>
        <dbReference type="Proteomes" id="UP001183414"/>
    </source>
</evidence>
<comment type="caution">
    <text evidence="1">The sequence shown here is derived from an EMBL/GenBank/DDBJ whole genome shotgun (WGS) entry which is preliminary data.</text>
</comment>
<dbReference type="EMBL" id="JAVREQ010000021">
    <property type="protein sequence ID" value="MDT0381262.1"/>
    <property type="molecule type" value="Genomic_DNA"/>
</dbReference>
<dbReference type="InterPro" id="IPR012545">
    <property type="entry name" value="DUF1697"/>
</dbReference>
<dbReference type="PANTHER" id="PTHR36439">
    <property type="entry name" value="BLL4334 PROTEIN"/>
    <property type="match status" value="1"/>
</dbReference>
<accession>A0ABU2NXL9</accession>
<dbReference type="SUPFAM" id="SSF160379">
    <property type="entry name" value="SP0830-like"/>
    <property type="match status" value="1"/>
</dbReference>
<keyword evidence="2" id="KW-1185">Reference proteome</keyword>
<dbReference type="PANTHER" id="PTHR36439:SF1">
    <property type="entry name" value="DUF1697 DOMAIN-CONTAINING PROTEIN"/>
    <property type="match status" value="1"/>
</dbReference>
<gene>
    <name evidence="1" type="ORF">RM572_21115</name>
</gene>
<sequence length="187" mass="20276">MTTGTGTTYVALLRGINVGGRRKVPMAELRELIDGLGWTGVRTHLQSGNAVFTVPPEGSGPPPRERLERAIADHFGFDVPCLLRTGRELRDVVSACPFPAADLDPAKLLVLFVEETPAAGHFAGVDAAAYAPDEFRHIGRAVYCWFPDGMGRSRLPAALEAVRPKLTATGRNWRTVTKLVEMTEQPA</sequence>
<dbReference type="Gene3D" id="3.30.70.1280">
    <property type="entry name" value="SP0830-like domains"/>
    <property type="match status" value="1"/>
</dbReference>
<proteinExistence type="predicted"/>
<dbReference type="Pfam" id="PF08002">
    <property type="entry name" value="DUF1697"/>
    <property type="match status" value="1"/>
</dbReference>
<protein>
    <submittedName>
        <fullName evidence="1">DUF1697 domain-containing protein</fullName>
    </submittedName>
</protein>
<organism evidence="1 2">
    <name type="scientific">Streptomyces hazeniae</name>
    <dbReference type="NCBI Taxonomy" id="3075538"/>
    <lineage>
        <taxon>Bacteria</taxon>
        <taxon>Bacillati</taxon>
        <taxon>Actinomycetota</taxon>
        <taxon>Actinomycetes</taxon>
        <taxon>Kitasatosporales</taxon>
        <taxon>Streptomycetaceae</taxon>
        <taxon>Streptomyces</taxon>
    </lineage>
</organism>
<evidence type="ECO:0000313" key="1">
    <source>
        <dbReference type="EMBL" id="MDT0381262.1"/>
    </source>
</evidence>
<reference evidence="2" key="1">
    <citation type="submission" date="2023-07" db="EMBL/GenBank/DDBJ databases">
        <title>30 novel species of actinomycetes from the DSMZ collection.</title>
        <authorList>
            <person name="Nouioui I."/>
        </authorList>
    </citation>
    <scope>NUCLEOTIDE SEQUENCE [LARGE SCALE GENOMIC DNA]</scope>
    <source>
        <strain evidence="2">DSM 42041</strain>
    </source>
</reference>
<dbReference type="RefSeq" id="WP_311674949.1">
    <property type="nucleotide sequence ID" value="NZ_JAVREQ010000021.1"/>
</dbReference>
<dbReference type="PIRSF" id="PIRSF008502">
    <property type="entry name" value="UCP008502"/>
    <property type="match status" value="1"/>
</dbReference>
<dbReference type="Proteomes" id="UP001183414">
    <property type="component" value="Unassembled WGS sequence"/>
</dbReference>
<name>A0ABU2NXL9_9ACTN</name>